<dbReference type="Pfam" id="PF17862">
    <property type="entry name" value="AAA_lid_3"/>
    <property type="match status" value="1"/>
</dbReference>
<feature type="compositionally biased region" description="Polar residues" evidence="4">
    <location>
        <begin position="461"/>
        <end position="475"/>
    </location>
</feature>
<evidence type="ECO:0000256" key="1">
    <source>
        <dbReference type="ARBA" id="ARBA00006914"/>
    </source>
</evidence>
<evidence type="ECO:0000256" key="2">
    <source>
        <dbReference type="ARBA" id="ARBA00022741"/>
    </source>
</evidence>
<dbReference type="GO" id="GO:0016887">
    <property type="term" value="F:ATP hydrolysis activity"/>
    <property type="evidence" value="ECO:0007669"/>
    <property type="project" value="InterPro"/>
</dbReference>
<dbReference type="PANTHER" id="PTHR23074:SF17">
    <property type="entry name" value="FIDGETIN-LIKE PROTEIN 1"/>
    <property type="match status" value="1"/>
</dbReference>
<comment type="similarity">
    <text evidence="1">Belongs to the AAA ATPase family.</text>
</comment>
<dbReference type="PROSITE" id="PS00674">
    <property type="entry name" value="AAA"/>
    <property type="match status" value="1"/>
</dbReference>
<feature type="domain" description="AAA+ ATPase" evidence="5">
    <location>
        <begin position="556"/>
        <end position="702"/>
    </location>
</feature>
<evidence type="ECO:0000313" key="7">
    <source>
        <dbReference type="Proteomes" id="UP000019484"/>
    </source>
</evidence>
<comment type="caution">
    <text evidence="6">The sequence shown here is derived from an EMBL/GenBank/DDBJ whole genome shotgun (WGS) entry which is preliminary data.</text>
</comment>
<feature type="compositionally biased region" description="Basic and acidic residues" evidence="4">
    <location>
        <begin position="93"/>
        <end position="110"/>
    </location>
</feature>
<dbReference type="InterPro" id="IPR041569">
    <property type="entry name" value="AAA_lid_3"/>
</dbReference>
<dbReference type="FunFam" id="1.10.8.60:FF:000022">
    <property type="entry name" value="Fidgetin like 1"/>
    <property type="match status" value="1"/>
</dbReference>
<dbReference type="Pfam" id="PF00004">
    <property type="entry name" value="AAA"/>
    <property type="match status" value="1"/>
</dbReference>
<dbReference type="InterPro" id="IPR003593">
    <property type="entry name" value="AAA+_ATPase"/>
</dbReference>
<dbReference type="GO" id="GO:0005524">
    <property type="term" value="F:ATP binding"/>
    <property type="evidence" value="ECO:0007669"/>
    <property type="project" value="UniProtKB-KW"/>
</dbReference>
<dbReference type="CDD" id="cd19509">
    <property type="entry name" value="RecA-like_VPS4-like"/>
    <property type="match status" value="1"/>
</dbReference>
<dbReference type="Pfam" id="PF09336">
    <property type="entry name" value="Vps4_C"/>
    <property type="match status" value="1"/>
</dbReference>
<organism evidence="6 7">
    <name type="scientific">Capronia coronata CBS 617.96</name>
    <dbReference type="NCBI Taxonomy" id="1182541"/>
    <lineage>
        <taxon>Eukaryota</taxon>
        <taxon>Fungi</taxon>
        <taxon>Dikarya</taxon>
        <taxon>Ascomycota</taxon>
        <taxon>Pezizomycotina</taxon>
        <taxon>Eurotiomycetes</taxon>
        <taxon>Chaetothyriomycetidae</taxon>
        <taxon>Chaetothyriales</taxon>
        <taxon>Herpotrichiellaceae</taxon>
        <taxon>Capronia</taxon>
    </lineage>
</organism>
<accession>W9YYD7</accession>
<keyword evidence="2" id="KW-0547">Nucleotide-binding</keyword>
<dbReference type="RefSeq" id="XP_007722204.1">
    <property type="nucleotide sequence ID" value="XM_007724014.1"/>
</dbReference>
<gene>
    <name evidence="6" type="ORF">A1O1_03107</name>
</gene>
<dbReference type="STRING" id="1182541.W9YYD7"/>
<dbReference type="OrthoDB" id="10251136at2759"/>
<dbReference type="InterPro" id="IPR050304">
    <property type="entry name" value="MT-severing_AAA_ATPase"/>
</dbReference>
<name>W9YYD7_9EURO</name>
<evidence type="ECO:0000313" key="6">
    <source>
        <dbReference type="EMBL" id="EXJ94710.1"/>
    </source>
</evidence>
<dbReference type="InterPro" id="IPR003960">
    <property type="entry name" value="ATPase_AAA_CS"/>
</dbReference>
<feature type="compositionally biased region" description="Basic and acidic residues" evidence="4">
    <location>
        <begin position="273"/>
        <end position="288"/>
    </location>
</feature>
<dbReference type="SUPFAM" id="SSF52540">
    <property type="entry name" value="P-loop containing nucleoside triphosphate hydrolases"/>
    <property type="match status" value="1"/>
</dbReference>
<dbReference type="HOGENOM" id="CLU_000688_15_1_1"/>
<proteinExistence type="inferred from homology"/>
<dbReference type="Proteomes" id="UP000019484">
    <property type="component" value="Unassembled WGS sequence"/>
</dbReference>
<evidence type="ECO:0000259" key="5">
    <source>
        <dbReference type="SMART" id="SM00382"/>
    </source>
</evidence>
<dbReference type="FunFam" id="3.40.50.300:FF:000093">
    <property type="entry name" value="Fidgetin-like 1"/>
    <property type="match status" value="1"/>
</dbReference>
<feature type="region of interest" description="Disordered" evidence="4">
    <location>
        <begin position="93"/>
        <end position="485"/>
    </location>
</feature>
<keyword evidence="7" id="KW-1185">Reference proteome</keyword>
<reference evidence="6 7" key="1">
    <citation type="submission" date="2013-03" db="EMBL/GenBank/DDBJ databases">
        <title>The Genome Sequence of Capronia coronata CBS 617.96.</title>
        <authorList>
            <consortium name="The Broad Institute Genomics Platform"/>
            <person name="Cuomo C."/>
            <person name="de Hoog S."/>
            <person name="Gorbushina A."/>
            <person name="Walker B."/>
            <person name="Young S.K."/>
            <person name="Zeng Q."/>
            <person name="Gargeya S."/>
            <person name="Fitzgerald M."/>
            <person name="Haas B."/>
            <person name="Abouelleil A."/>
            <person name="Allen A.W."/>
            <person name="Alvarado L."/>
            <person name="Arachchi H.M."/>
            <person name="Berlin A.M."/>
            <person name="Chapman S.B."/>
            <person name="Gainer-Dewar J."/>
            <person name="Goldberg J."/>
            <person name="Griggs A."/>
            <person name="Gujja S."/>
            <person name="Hansen M."/>
            <person name="Howarth C."/>
            <person name="Imamovic A."/>
            <person name="Ireland A."/>
            <person name="Larimer J."/>
            <person name="McCowan C."/>
            <person name="Murphy C."/>
            <person name="Pearson M."/>
            <person name="Poon T.W."/>
            <person name="Priest M."/>
            <person name="Roberts A."/>
            <person name="Saif S."/>
            <person name="Shea T."/>
            <person name="Sisk P."/>
            <person name="Sykes S."/>
            <person name="Wortman J."/>
            <person name="Nusbaum C."/>
            <person name="Birren B."/>
        </authorList>
    </citation>
    <scope>NUCLEOTIDE SEQUENCE [LARGE SCALE GENOMIC DNA]</scope>
    <source>
        <strain evidence="6 7">CBS 617.96</strain>
    </source>
</reference>
<dbReference type="EMBL" id="AMWN01000002">
    <property type="protein sequence ID" value="EXJ94710.1"/>
    <property type="molecule type" value="Genomic_DNA"/>
</dbReference>
<dbReference type="PANTHER" id="PTHR23074">
    <property type="entry name" value="AAA DOMAIN-CONTAINING"/>
    <property type="match status" value="1"/>
</dbReference>
<dbReference type="GeneID" id="19158003"/>
<dbReference type="SMART" id="SM00382">
    <property type="entry name" value="AAA"/>
    <property type="match status" value="1"/>
</dbReference>
<dbReference type="eggNOG" id="KOG0740">
    <property type="taxonomic scope" value="Eukaryota"/>
</dbReference>
<evidence type="ECO:0000256" key="3">
    <source>
        <dbReference type="ARBA" id="ARBA00022840"/>
    </source>
</evidence>
<dbReference type="Gene3D" id="1.10.8.60">
    <property type="match status" value="1"/>
</dbReference>
<dbReference type="InterPro" id="IPR015415">
    <property type="entry name" value="Spast_Vps4_C"/>
</dbReference>
<dbReference type="AlphaFoldDB" id="W9YYD7"/>
<dbReference type="Gene3D" id="3.40.50.300">
    <property type="entry name" value="P-loop containing nucleotide triphosphate hydrolases"/>
    <property type="match status" value="1"/>
</dbReference>
<dbReference type="InterPro" id="IPR027417">
    <property type="entry name" value="P-loop_NTPase"/>
</dbReference>
<protein>
    <submittedName>
        <fullName evidence="6">Adenosinetriphosphatase</fullName>
    </submittedName>
</protein>
<dbReference type="InterPro" id="IPR003959">
    <property type="entry name" value="ATPase_AAA_core"/>
</dbReference>
<sequence length="807" mass="89415">MMRSKLSSSMQKTYDECYLQCSTAIFFEGQGNEPEALRSWKSALDQINYFRAYKLPSNYSPKSETERALYDSLKELEMQCKERVDLLEALKRSRQDVERDSQGEERLDHGGRRRLEKSKSAAETPLDKPGSWLGDHTIPPMQMSELPSATPSMASRPPLGTARSSDAAGKDSSSRARYSPFTAPPTLAVPTNKVSRSPSPDNAGRKTMRTTLRSEKKGFRNYRSAPNRDRMPETLKAAGLAWEAQPRRGSQISNRPDSDPTIEARLSATAARRSLDQDATARYEEQRKSNSSTLGVPDFLPQQVWRDISNPGHGQPSLKRSMDNLKLSSESVPNLIDLEPEPDRPPPPPPHTSSPAPVAARVGMTSPTVTLKPPDLSYRKEYPTRTVKPAQTLSNSLLDKAYPRTSSNNTVPGMSRKPVGKPRTAIETRGRSPAKRDDNTDSDDDTPRGVVERTRRPRAGRTQSATTITPPSTDVESTEDDGSISAEGKRIAEILQRLPKGLDENAAKQILNEIVVKGDEVHWEDVAGLEAAKKALKEAVVYPFLRPDLFMGLREPARGMLLFGPPGTGKTMLARAVATESKSTFFAISASSLTSKWHGESEKLVRALFAMAKALAPSIIFVDEIDSLLSTRSGASEHEASRRSKTEFLIQWSDLQRAAAGKDTTIGDPSRVLVLAATNCPWDIDEAARRRFVRRQYIPLPEAETRETQIRTLLGHQKHELGDEDIKRLVELTDGYSGSDITALAKDAAMGPLRNLGEALLYTPKEQIRPIRMEDFEASLINIRPSVSKKGLEEFEKWAREFGERGG</sequence>
<evidence type="ECO:0000256" key="4">
    <source>
        <dbReference type="SAM" id="MobiDB-lite"/>
    </source>
</evidence>
<feature type="compositionally biased region" description="Basic and acidic residues" evidence="4">
    <location>
        <begin position="424"/>
        <end position="454"/>
    </location>
</feature>
<keyword evidence="3" id="KW-0067">ATP-binding</keyword>